<gene>
    <name evidence="2" type="ORF">WAZ07_14705</name>
</gene>
<proteinExistence type="predicted"/>
<dbReference type="Pfam" id="PF00583">
    <property type="entry name" value="Acetyltransf_1"/>
    <property type="match status" value="1"/>
</dbReference>
<dbReference type="EMBL" id="JBAWSX010000008">
    <property type="protein sequence ID" value="MEI4802547.1"/>
    <property type="molecule type" value="Genomic_DNA"/>
</dbReference>
<reference evidence="2 3" key="1">
    <citation type="submission" date="2024-01" db="EMBL/GenBank/DDBJ databases">
        <title>Seven novel Bacillus-like species.</title>
        <authorList>
            <person name="Liu G."/>
        </authorList>
    </citation>
    <scope>NUCLEOTIDE SEQUENCE [LARGE SCALE GENOMIC DNA]</scope>
    <source>
        <strain evidence="2 3">FJAT-51639</strain>
    </source>
</reference>
<dbReference type="RefSeq" id="WP_336473068.1">
    <property type="nucleotide sequence ID" value="NZ_JBAWSX010000008.1"/>
</dbReference>
<dbReference type="Proteomes" id="UP001372526">
    <property type="component" value="Unassembled WGS sequence"/>
</dbReference>
<dbReference type="Gene3D" id="3.40.630.30">
    <property type="match status" value="1"/>
</dbReference>
<comment type="caution">
    <text evidence="2">The sequence shown here is derived from an EMBL/GenBank/DDBJ whole genome shotgun (WGS) entry which is preliminary data.</text>
</comment>
<organism evidence="2 3">
    <name type="scientific">Bacillus bruguierae</name>
    <dbReference type="NCBI Taxonomy" id="3127667"/>
    <lineage>
        <taxon>Bacteria</taxon>
        <taxon>Bacillati</taxon>
        <taxon>Bacillota</taxon>
        <taxon>Bacilli</taxon>
        <taxon>Bacillales</taxon>
        <taxon>Bacillaceae</taxon>
        <taxon>Bacillus</taxon>
    </lineage>
</organism>
<dbReference type="SUPFAM" id="SSF55729">
    <property type="entry name" value="Acyl-CoA N-acyltransferases (Nat)"/>
    <property type="match status" value="1"/>
</dbReference>
<protein>
    <submittedName>
        <fullName evidence="2">GNAT family N-acetyltransferase</fullName>
    </submittedName>
</protein>
<evidence type="ECO:0000313" key="3">
    <source>
        <dbReference type="Proteomes" id="UP001372526"/>
    </source>
</evidence>
<evidence type="ECO:0000259" key="1">
    <source>
        <dbReference type="PROSITE" id="PS51186"/>
    </source>
</evidence>
<sequence>MNQFVNMERDFKVLVGEPHYITIEENNSVSYTKEQVTEVVQYWIEKATNKGVLHLHFVVSPKSPNYTHYEEVFQYLQFQHQKSCVMVLKDLSDVTEVEVPFTLKTIDEVGEDAFKTIWLESMQDSLNTKETLSIDQLLYAFQTEIGGRWNEHCLVAFQGENPVGVILPHIEPGTVEEGRLFYLGIVPNMRGKRYGTMLHEKALYILKEIGASYYVGSTDEMNDAMKRVFSNNNCIQLGKIEKYTRVIRKG</sequence>
<name>A0ABU8FIM7_9BACI</name>
<evidence type="ECO:0000313" key="2">
    <source>
        <dbReference type="EMBL" id="MEI4802547.1"/>
    </source>
</evidence>
<dbReference type="CDD" id="cd04301">
    <property type="entry name" value="NAT_SF"/>
    <property type="match status" value="1"/>
</dbReference>
<dbReference type="PROSITE" id="PS51186">
    <property type="entry name" value="GNAT"/>
    <property type="match status" value="1"/>
</dbReference>
<feature type="domain" description="N-acetyltransferase" evidence="1">
    <location>
        <begin position="89"/>
        <end position="250"/>
    </location>
</feature>
<keyword evidence="3" id="KW-1185">Reference proteome</keyword>
<dbReference type="InterPro" id="IPR000182">
    <property type="entry name" value="GNAT_dom"/>
</dbReference>
<dbReference type="InterPro" id="IPR016181">
    <property type="entry name" value="Acyl_CoA_acyltransferase"/>
</dbReference>
<accession>A0ABU8FIM7</accession>